<name>A0A212LWF0_9FIRM</name>
<sequence>MPQITMRGMTPEAASSLAGQVKNIVVNVTGTAANYVTLEYIPSLQLDTNGICASFAKLDILWLTGRPQAMHDAVAKALTELFRQNGFDRLQITFTNMPPAYFYDNGEHY</sequence>
<dbReference type="AlphaFoldDB" id="A0A212LWF0"/>
<gene>
    <name evidence="1" type="ORF">KL86SPO_40315</name>
</gene>
<dbReference type="Pfam" id="PF08921">
    <property type="entry name" value="DUF1904"/>
    <property type="match status" value="1"/>
</dbReference>
<evidence type="ECO:0000313" key="1">
    <source>
        <dbReference type="EMBL" id="SCM81831.1"/>
    </source>
</evidence>
<dbReference type="RefSeq" id="WP_288184707.1">
    <property type="nucleotide sequence ID" value="NZ_LT608335.1"/>
</dbReference>
<dbReference type="Gene3D" id="3.30.429.10">
    <property type="entry name" value="Macrophage Migration Inhibitory Factor"/>
    <property type="match status" value="1"/>
</dbReference>
<dbReference type="InterPro" id="IPR014347">
    <property type="entry name" value="Tautomerase/MIF_sf"/>
</dbReference>
<dbReference type="EMBL" id="FMJE01000004">
    <property type="protein sequence ID" value="SCM81831.1"/>
    <property type="molecule type" value="Genomic_DNA"/>
</dbReference>
<protein>
    <submittedName>
        <fullName evidence="1">Uncharacterized protein</fullName>
    </submittedName>
</protein>
<dbReference type="SUPFAM" id="SSF55331">
    <property type="entry name" value="Tautomerase/MIF"/>
    <property type="match status" value="1"/>
</dbReference>
<proteinExistence type="predicted"/>
<accession>A0A212LWF0</accession>
<reference evidence="1" key="1">
    <citation type="submission" date="2016-08" db="EMBL/GenBank/DDBJ databases">
        <authorList>
            <person name="Seilhamer J.J."/>
        </authorList>
    </citation>
    <scope>NUCLEOTIDE SEQUENCE</scope>
    <source>
        <strain evidence="1">86</strain>
    </source>
</reference>
<dbReference type="InterPro" id="IPR015017">
    <property type="entry name" value="DUF1904"/>
</dbReference>
<organism evidence="1">
    <name type="scientific">uncultured Sporomusa sp</name>
    <dbReference type="NCBI Taxonomy" id="307249"/>
    <lineage>
        <taxon>Bacteria</taxon>
        <taxon>Bacillati</taxon>
        <taxon>Bacillota</taxon>
        <taxon>Negativicutes</taxon>
        <taxon>Selenomonadales</taxon>
        <taxon>Sporomusaceae</taxon>
        <taxon>Sporomusa</taxon>
        <taxon>environmental samples</taxon>
    </lineage>
</organism>